<evidence type="ECO:0000259" key="5">
    <source>
        <dbReference type="PROSITE" id="PS50893"/>
    </source>
</evidence>
<evidence type="ECO:0000256" key="1">
    <source>
        <dbReference type="ARBA" id="ARBA00005417"/>
    </source>
</evidence>
<dbReference type="PANTHER" id="PTHR43776">
    <property type="entry name" value="TRANSPORT ATP-BINDING PROTEIN"/>
    <property type="match status" value="1"/>
</dbReference>
<dbReference type="GO" id="GO:0055085">
    <property type="term" value="P:transmembrane transport"/>
    <property type="evidence" value="ECO:0007669"/>
    <property type="project" value="UniProtKB-ARBA"/>
</dbReference>
<accession>A0AAC9WK34</accession>
<dbReference type="Pfam" id="PF08352">
    <property type="entry name" value="oligo_HPY"/>
    <property type="match status" value="1"/>
</dbReference>
<evidence type="ECO:0000256" key="3">
    <source>
        <dbReference type="ARBA" id="ARBA00022741"/>
    </source>
</evidence>
<evidence type="ECO:0000313" key="7">
    <source>
        <dbReference type="Proteomes" id="UP000242864"/>
    </source>
</evidence>
<dbReference type="KEGG" id="slz:B5P37_08900"/>
<dbReference type="Gene3D" id="3.40.50.300">
    <property type="entry name" value="P-loop containing nucleotide triphosphate hydrolases"/>
    <property type="match status" value="1"/>
</dbReference>
<reference evidence="6 7" key="1">
    <citation type="submission" date="2017-04" db="EMBL/GenBank/DDBJ databases">
        <authorList>
            <person name="Veseli I.A."/>
            <person name="Tang C."/>
            <person name="Pombert J.-F."/>
        </authorList>
    </citation>
    <scope>NUCLEOTIDE SEQUENCE [LARGE SCALE GENOMIC DNA]</scope>
    <source>
        <strain evidence="6 7">ATCC 700373</strain>
    </source>
</reference>
<evidence type="ECO:0000256" key="2">
    <source>
        <dbReference type="ARBA" id="ARBA00022448"/>
    </source>
</evidence>
<organism evidence="6 7">
    <name type="scientific">Staphylococcus lutrae</name>
    <dbReference type="NCBI Taxonomy" id="155085"/>
    <lineage>
        <taxon>Bacteria</taxon>
        <taxon>Bacillati</taxon>
        <taxon>Bacillota</taxon>
        <taxon>Bacilli</taxon>
        <taxon>Bacillales</taxon>
        <taxon>Staphylococcaceae</taxon>
        <taxon>Staphylococcus</taxon>
    </lineage>
</organism>
<dbReference type="Pfam" id="PF00005">
    <property type="entry name" value="ABC_tran"/>
    <property type="match status" value="1"/>
</dbReference>
<dbReference type="Proteomes" id="UP000242864">
    <property type="component" value="Chromosome"/>
</dbReference>
<name>A0AAC9WK34_9STAP</name>
<gene>
    <name evidence="6" type="ORF">B5P37_08900</name>
</gene>
<keyword evidence="7" id="KW-1185">Reference proteome</keyword>
<dbReference type="InterPro" id="IPR050319">
    <property type="entry name" value="ABC_transp_ATP-bind"/>
</dbReference>
<protein>
    <submittedName>
        <fullName evidence="6">Peptide ABC transporter ATP-binding protein</fullName>
    </submittedName>
</protein>
<dbReference type="InterPro" id="IPR003593">
    <property type="entry name" value="AAA+_ATPase"/>
</dbReference>
<dbReference type="SUPFAM" id="SSF52540">
    <property type="entry name" value="P-loop containing nucleoside triphosphate hydrolases"/>
    <property type="match status" value="1"/>
</dbReference>
<keyword evidence="4 6" id="KW-0067">ATP-binding</keyword>
<keyword evidence="3" id="KW-0547">Nucleotide-binding</keyword>
<dbReference type="InterPro" id="IPR013563">
    <property type="entry name" value="Oligopep_ABC_C"/>
</dbReference>
<dbReference type="FunFam" id="3.40.50.300:FF:000016">
    <property type="entry name" value="Oligopeptide ABC transporter ATP-binding component"/>
    <property type="match status" value="1"/>
</dbReference>
<dbReference type="SMART" id="SM00382">
    <property type="entry name" value="AAA"/>
    <property type="match status" value="1"/>
</dbReference>
<dbReference type="CDD" id="cd03257">
    <property type="entry name" value="ABC_NikE_OppD_transporters"/>
    <property type="match status" value="1"/>
</dbReference>
<keyword evidence="2" id="KW-0813">Transport</keyword>
<dbReference type="AlphaFoldDB" id="A0AAC9WK34"/>
<dbReference type="GO" id="GO:0005524">
    <property type="term" value="F:ATP binding"/>
    <property type="evidence" value="ECO:0007669"/>
    <property type="project" value="UniProtKB-KW"/>
</dbReference>
<dbReference type="PANTHER" id="PTHR43776:SF7">
    <property type="entry name" value="D,D-DIPEPTIDE TRANSPORT ATP-BINDING PROTEIN DDPF-RELATED"/>
    <property type="match status" value="1"/>
</dbReference>
<dbReference type="InterPro" id="IPR027417">
    <property type="entry name" value="P-loop_NTPase"/>
</dbReference>
<evidence type="ECO:0000313" key="6">
    <source>
        <dbReference type="EMBL" id="ARJ51421.1"/>
    </source>
</evidence>
<dbReference type="PROSITE" id="PS50893">
    <property type="entry name" value="ABC_TRANSPORTER_2"/>
    <property type="match status" value="1"/>
</dbReference>
<dbReference type="GO" id="GO:0016887">
    <property type="term" value="F:ATP hydrolysis activity"/>
    <property type="evidence" value="ECO:0007669"/>
    <property type="project" value="InterPro"/>
</dbReference>
<dbReference type="GO" id="GO:0015833">
    <property type="term" value="P:peptide transport"/>
    <property type="evidence" value="ECO:0007669"/>
    <property type="project" value="InterPro"/>
</dbReference>
<dbReference type="RefSeq" id="WP_085237886.1">
    <property type="nucleotide sequence ID" value="NZ_CP020773.1"/>
</dbReference>
<dbReference type="InterPro" id="IPR003439">
    <property type="entry name" value="ABC_transporter-like_ATP-bd"/>
</dbReference>
<proteinExistence type="inferred from homology"/>
<sequence length="314" mass="36143">MAEKEVLLEVKNLKQYFNHGKRNEVRAIEDISFKIYRGETFGLVGESGSGKSTTGKAIIRLNDVTDGQVLYEGVNIQEIKKRKDLLKFNKKIQMIFQDPYASLNPRLKVMDIVAEGIDIHKLAKNREDRKKRVYDLLETVGLRKSHANRYPHEFSGGQRQRIGIARALAVEPEFIIADEPISALDVSIQAQVVNLMQKLQRERNITFLFIAHDLSMVKYISDRIAVMHLGRIVELGSANEIYHHPLHPYTKSLLSAVPQPDPDSERTRKRIMFQTEDALDDQRRLVEVTPDHFVFATDEELKQYQQNEYDTVNG</sequence>
<evidence type="ECO:0000256" key="4">
    <source>
        <dbReference type="ARBA" id="ARBA00022840"/>
    </source>
</evidence>
<dbReference type="InterPro" id="IPR017871">
    <property type="entry name" value="ABC_transporter-like_CS"/>
</dbReference>
<dbReference type="EMBL" id="CP020773">
    <property type="protein sequence ID" value="ARJ51421.1"/>
    <property type="molecule type" value="Genomic_DNA"/>
</dbReference>
<feature type="domain" description="ABC transporter" evidence="5">
    <location>
        <begin position="8"/>
        <end position="254"/>
    </location>
</feature>
<dbReference type="PROSITE" id="PS00211">
    <property type="entry name" value="ABC_TRANSPORTER_1"/>
    <property type="match status" value="1"/>
</dbReference>
<comment type="similarity">
    <text evidence="1">Belongs to the ABC transporter superfamily.</text>
</comment>